<evidence type="ECO:0000313" key="7">
    <source>
        <dbReference type="EMBL" id="KAF2992957.1"/>
    </source>
</evidence>
<feature type="domain" description="O-methyltransferase dimerisation" evidence="6">
    <location>
        <begin position="57"/>
        <end position="125"/>
    </location>
</feature>
<dbReference type="InterPro" id="IPR029063">
    <property type="entry name" value="SAM-dependent_MTases_sf"/>
</dbReference>
<dbReference type="Gene3D" id="1.10.10.10">
    <property type="entry name" value="Winged helix-like DNA-binding domain superfamily/Winged helix DNA-binding domain"/>
    <property type="match status" value="1"/>
</dbReference>
<dbReference type="PANTHER" id="PTHR43712">
    <property type="entry name" value="PUTATIVE (AFU_ORTHOLOGUE AFUA_4G14580)-RELATED"/>
    <property type="match status" value="1"/>
</dbReference>
<evidence type="ECO:0008006" key="9">
    <source>
        <dbReference type="Google" id="ProtNLM"/>
    </source>
</evidence>
<dbReference type="Pfam" id="PF00891">
    <property type="entry name" value="Methyltransf_2"/>
    <property type="match status" value="1"/>
</dbReference>
<dbReference type="AlphaFoldDB" id="A0A9P4T450"/>
<dbReference type="InterPro" id="IPR036388">
    <property type="entry name" value="WH-like_DNA-bd_sf"/>
</dbReference>
<dbReference type="InterPro" id="IPR001077">
    <property type="entry name" value="COMT_C"/>
</dbReference>
<dbReference type="OrthoDB" id="2410195at2759"/>
<dbReference type="InterPro" id="IPR012967">
    <property type="entry name" value="COMT_dimerisation"/>
</dbReference>
<dbReference type="PIRSF" id="PIRSF005739">
    <property type="entry name" value="O-mtase"/>
    <property type="match status" value="1"/>
</dbReference>
<dbReference type="PANTHER" id="PTHR43712:SF17">
    <property type="entry name" value="O-METHYLTRANSFERASE"/>
    <property type="match status" value="1"/>
</dbReference>
<gene>
    <name evidence="7" type="ORF">E8E13_000444</name>
</gene>
<evidence type="ECO:0000256" key="1">
    <source>
        <dbReference type="ARBA" id="ARBA00022603"/>
    </source>
</evidence>
<sequence length="400" mass="43640">MTKSSFSELLSEIEAVAANPPKELLNDATLRTKLYNACGAARSALEQPNDVVVQMLLSRSVESALLNTALDLGLFPLLGKGNAEPKSLEWLSTATVADKVLLRRILRALAASGAVKEHGNDTYSLPPSYVRFADPAFSNGVRNCATFLEPTLREIPAFLKSTNYQNATDPKNTVIQKAFKQDDKTMFEIMSDKPAAAQGLGILLNAWADGHEFLQQMYPAQERLVDSFDASINPVMFVDVGGATGQKAIALKNSLSHSPGKFVVQDLPVYIKQAPTVDGVEFMVHDFYTEQPIKGAKAYYIRQCLHNHPDEACVQILSRLREACKPGYSKVLIHEQIMPEIGASAESCVEDITMMALCGVGERTKDEWTSIVERAGLKLVAVYPAKDGVSESVIEAGIDM</sequence>
<dbReference type="GO" id="GO:0046983">
    <property type="term" value="F:protein dimerization activity"/>
    <property type="evidence" value="ECO:0007669"/>
    <property type="project" value="InterPro"/>
</dbReference>
<dbReference type="Pfam" id="PF08100">
    <property type="entry name" value="Dimerisation"/>
    <property type="match status" value="1"/>
</dbReference>
<evidence type="ECO:0000256" key="4">
    <source>
        <dbReference type="PIRSR" id="PIRSR005739-1"/>
    </source>
</evidence>
<reference evidence="7" key="1">
    <citation type="submission" date="2019-04" db="EMBL/GenBank/DDBJ databases">
        <title>Sequencing of skin fungus with MAO and IRED activity.</title>
        <authorList>
            <person name="Marsaioli A.J."/>
            <person name="Bonatto J.M.C."/>
            <person name="Reis Junior O."/>
        </authorList>
    </citation>
    <scope>NUCLEOTIDE SEQUENCE</scope>
    <source>
        <strain evidence="7">30M1</strain>
    </source>
</reference>
<evidence type="ECO:0000259" key="6">
    <source>
        <dbReference type="Pfam" id="PF08100"/>
    </source>
</evidence>
<protein>
    <recommendedName>
        <fullName evidence="9">O-methyltransferase domain-containing protein</fullName>
    </recommendedName>
</protein>
<dbReference type="InterPro" id="IPR016461">
    <property type="entry name" value="COMT-like"/>
</dbReference>
<feature type="active site" description="Proton acceptor" evidence="4">
    <location>
        <position position="306"/>
    </location>
</feature>
<keyword evidence="2" id="KW-0808">Transferase</keyword>
<dbReference type="InterPro" id="IPR036390">
    <property type="entry name" value="WH_DNA-bd_sf"/>
</dbReference>
<dbReference type="SUPFAM" id="SSF46785">
    <property type="entry name" value="Winged helix' DNA-binding domain"/>
    <property type="match status" value="1"/>
</dbReference>
<feature type="domain" description="O-methyltransferase C-terminal" evidence="5">
    <location>
        <begin position="224"/>
        <end position="377"/>
    </location>
</feature>
<evidence type="ECO:0000256" key="3">
    <source>
        <dbReference type="ARBA" id="ARBA00022691"/>
    </source>
</evidence>
<dbReference type="SUPFAM" id="SSF53335">
    <property type="entry name" value="S-adenosyl-L-methionine-dependent methyltransferases"/>
    <property type="match status" value="1"/>
</dbReference>
<evidence type="ECO:0000259" key="5">
    <source>
        <dbReference type="Pfam" id="PF00891"/>
    </source>
</evidence>
<evidence type="ECO:0000313" key="8">
    <source>
        <dbReference type="Proteomes" id="UP000801428"/>
    </source>
</evidence>
<dbReference type="Proteomes" id="UP000801428">
    <property type="component" value="Unassembled WGS sequence"/>
</dbReference>
<keyword evidence="1" id="KW-0489">Methyltransferase</keyword>
<name>A0A9P4T450_CURKU</name>
<dbReference type="EMBL" id="SWKU01000066">
    <property type="protein sequence ID" value="KAF2992957.1"/>
    <property type="molecule type" value="Genomic_DNA"/>
</dbReference>
<dbReference type="GO" id="GO:0008171">
    <property type="term" value="F:O-methyltransferase activity"/>
    <property type="evidence" value="ECO:0007669"/>
    <property type="project" value="InterPro"/>
</dbReference>
<evidence type="ECO:0000256" key="2">
    <source>
        <dbReference type="ARBA" id="ARBA00022679"/>
    </source>
</evidence>
<dbReference type="GO" id="GO:0032259">
    <property type="term" value="P:methylation"/>
    <property type="evidence" value="ECO:0007669"/>
    <property type="project" value="UniProtKB-KW"/>
</dbReference>
<proteinExistence type="predicted"/>
<dbReference type="PROSITE" id="PS51683">
    <property type="entry name" value="SAM_OMT_II"/>
    <property type="match status" value="1"/>
</dbReference>
<accession>A0A9P4T450</accession>
<comment type="caution">
    <text evidence="7">The sequence shown here is derived from an EMBL/GenBank/DDBJ whole genome shotgun (WGS) entry which is preliminary data.</text>
</comment>
<dbReference type="Gene3D" id="3.40.50.150">
    <property type="entry name" value="Vaccinia Virus protein VP39"/>
    <property type="match status" value="1"/>
</dbReference>
<organism evidence="7 8">
    <name type="scientific">Curvularia kusanoi</name>
    <name type="common">Cochliobolus kusanoi</name>
    <dbReference type="NCBI Taxonomy" id="90978"/>
    <lineage>
        <taxon>Eukaryota</taxon>
        <taxon>Fungi</taxon>
        <taxon>Dikarya</taxon>
        <taxon>Ascomycota</taxon>
        <taxon>Pezizomycotina</taxon>
        <taxon>Dothideomycetes</taxon>
        <taxon>Pleosporomycetidae</taxon>
        <taxon>Pleosporales</taxon>
        <taxon>Pleosporineae</taxon>
        <taxon>Pleosporaceae</taxon>
        <taxon>Curvularia</taxon>
    </lineage>
</organism>
<keyword evidence="3" id="KW-0949">S-adenosyl-L-methionine</keyword>
<keyword evidence="8" id="KW-1185">Reference proteome</keyword>